<dbReference type="InterPro" id="IPR036942">
    <property type="entry name" value="Beta-barrel_TonB_sf"/>
</dbReference>
<comment type="caution">
    <text evidence="14">The sequence shown here is derived from an EMBL/GenBank/DDBJ whole genome shotgun (WGS) entry which is preliminary data.</text>
</comment>
<evidence type="ECO:0000256" key="6">
    <source>
        <dbReference type="ARBA" id="ARBA00023077"/>
    </source>
</evidence>
<feature type="domain" description="TonB-dependent receptor plug" evidence="13">
    <location>
        <begin position="146"/>
        <end position="222"/>
    </location>
</feature>
<evidence type="ECO:0000256" key="10">
    <source>
        <dbReference type="RuleBase" id="RU003357"/>
    </source>
</evidence>
<dbReference type="InterPro" id="IPR008969">
    <property type="entry name" value="CarboxyPept-like_regulatory"/>
</dbReference>
<evidence type="ECO:0000256" key="8">
    <source>
        <dbReference type="ARBA" id="ARBA00023170"/>
    </source>
</evidence>
<gene>
    <name evidence="14" type="ORF">OQZ29_14235</name>
</gene>
<evidence type="ECO:0000256" key="11">
    <source>
        <dbReference type="SAM" id="SignalP"/>
    </source>
</evidence>
<dbReference type="GO" id="GO:0044718">
    <property type="term" value="P:siderophore transmembrane transport"/>
    <property type="evidence" value="ECO:0007669"/>
    <property type="project" value="TreeGrafter"/>
</dbReference>
<protein>
    <submittedName>
        <fullName evidence="14">TonB-dependent receptor</fullName>
    </submittedName>
</protein>
<evidence type="ECO:0000256" key="2">
    <source>
        <dbReference type="ARBA" id="ARBA00022448"/>
    </source>
</evidence>
<evidence type="ECO:0000256" key="1">
    <source>
        <dbReference type="ARBA" id="ARBA00004571"/>
    </source>
</evidence>
<keyword evidence="6 10" id="KW-0798">TonB box</keyword>
<dbReference type="Gene3D" id="2.40.170.20">
    <property type="entry name" value="TonB-dependent receptor, beta-barrel domain"/>
    <property type="match status" value="1"/>
</dbReference>
<evidence type="ECO:0000256" key="3">
    <source>
        <dbReference type="ARBA" id="ARBA00022452"/>
    </source>
</evidence>
<dbReference type="PANTHER" id="PTHR30069">
    <property type="entry name" value="TONB-DEPENDENT OUTER MEMBRANE RECEPTOR"/>
    <property type="match status" value="1"/>
</dbReference>
<keyword evidence="8 14" id="KW-0675">Receptor</keyword>
<keyword evidence="7 10" id="KW-0472">Membrane</keyword>
<keyword evidence="9" id="KW-0998">Cell outer membrane</keyword>
<keyword evidence="15" id="KW-1185">Reference proteome</keyword>
<dbReference type="EMBL" id="JAPJUH010000004">
    <property type="protein sequence ID" value="MCX3265912.1"/>
    <property type="molecule type" value="Genomic_DNA"/>
</dbReference>
<accession>A0A9X3DEP5</accession>
<dbReference type="Pfam" id="PF13715">
    <property type="entry name" value="CarbopepD_reg_2"/>
    <property type="match status" value="1"/>
</dbReference>
<keyword evidence="2" id="KW-0813">Transport</keyword>
<feature type="domain" description="TonB-dependent receptor-like beta-barrel" evidence="12">
    <location>
        <begin position="289"/>
        <end position="732"/>
    </location>
</feature>
<dbReference type="Gene3D" id="2.170.130.10">
    <property type="entry name" value="TonB-dependent receptor, plug domain"/>
    <property type="match status" value="1"/>
</dbReference>
<evidence type="ECO:0000256" key="5">
    <source>
        <dbReference type="ARBA" id="ARBA00022729"/>
    </source>
</evidence>
<dbReference type="SUPFAM" id="SSF56935">
    <property type="entry name" value="Porins"/>
    <property type="match status" value="1"/>
</dbReference>
<keyword evidence="4" id="KW-0812">Transmembrane</keyword>
<reference evidence="14" key="1">
    <citation type="submission" date="2022-11" db="EMBL/GenBank/DDBJ databases">
        <authorList>
            <person name="Graham C."/>
            <person name="Newman J.D."/>
        </authorList>
    </citation>
    <scope>NUCLEOTIDE SEQUENCE</scope>
    <source>
        <strain evidence="14">DSM 19486</strain>
    </source>
</reference>
<evidence type="ECO:0000259" key="13">
    <source>
        <dbReference type="Pfam" id="PF07715"/>
    </source>
</evidence>
<evidence type="ECO:0000256" key="9">
    <source>
        <dbReference type="ARBA" id="ARBA00023237"/>
    </source>
</evidence>
<evidence type="ECO:0000259" key="12">
    <source>
        <dbReference type="Pfam" id="PF00593"/>
    </source>
</evidence>
<dbReference type="InterPro" id="IPR039426">
    <property type="entry name" value="TonB-dep_rcpt-like"/>
</dbReference>
<feature type="signal peptide" evidence="11">
    <location>
        <begin position="1"/>
        <end position="21"/>
    </location>
</feature>
<dbReference type="Proteomes" id="UP001142592">
    <property type="component" value="Unassembled WGS sequence"/>
</dbReference>
<keyword evidence="5 11" id="KW-0732">Signal</keyword>
<evidence type="ECO:0000313" key="15">
    <source>
        <dbReference type="Proteomes" id="UP001142592"/>
    </source>
</evidence>
<dbReference type="Pfam" id="PF00593">
    <property type="entry name" value="TonB_dep_Rec_b-barrel"/>
    <property type="match status" value="1"/>
</dbReference>
<evidence type="ECO:0000256" key="7">
    <source>
        <dbReference type="ARBA" id="ARBA00023136"/>
    </source>
</evidence>
<organism evidence="14 15">
    <name type="scientific">Pedobacter agri</name>
    <dbReference type="NCBI Taxonomy" id="454586"/>
    <lineage>
        <taxon>Bacteria</taxon>
        <taxon>Pseudomonadati</taxon>
        <taxon>Bacteroidota</taxon>
        <taxon>Sphingobacteriia</taxon>
        <taxon>Sphingobacteriales</taxon>
        <taxon>Sphingobacteriaceae</taxon>
        <taxon>Pedobacter</taxon>
    </lineage>
</organism>
<dbReference type="Pfam" id="PF07715">
    <property type="entry name" value="Plug"/>
    <property type="match status" value="1"/>
</dbReference>
<dbReference type="GO" id="GO:0009279">
    <property type="term" value="C:cell outer membrane"/>
    <property type="evidence" value="ECO:0007669"/>
    <property type="project" value="UniProtKB-SubCell"/>
</dbReference>
<dbReference type="AlphaFoldDB" id="A0A9X3DEP5"/>
<proteinExistence type="inferred from homology"/>
<comment type="similarity">
    <text evidence="10">Belongs to the TonB-dependent receptor family.</text>
</comment>
<dbReference type="RefSeq" id="WP_010600375.1">
    <property type="nucleotide sequence ID" value="NZ_JAPJUH010000004.1"/>
</dbReference>
<dbReference type="SUPFAM" id="SSF49464">
    <property type="entry name" value="Carboxypeptidase regulatory domain-like"/>
    <property type="match status" value="1"/>
</dbReference>
<keyword evidence="3" id="KW-1134">Transmembrane beta strand</keyword>
<dbReference type="InterPro" id="IPR000531">
    <property type="entry name" value="Beta-barrel_TonB"/>
</dbReference>
<dbReference type="Gene3D" id="2.60.40.1120">
    <property type="entry name" value="Carboxypeptidase-like, regulatory domain"/>
    <property type="match status" value="1"/>
</dbReference>
<evidence type="ECO:0000313" key="14">
    <source>
        <dbReference type="EMBL" id="MCX3265912.1"/>
    </source>
</evidence>
<dbReference type="InterPro" id="IPR012910">
    <property type="entry name" value="Plug_dom"/>
</dbReference>
<dbReference type="GO" id="GO:0015344">
    <property type="term" value="F:siderophore uptake transmembrane transporter activity"/>
    <property type="evidence" value="ECO:0007669"/>
    <property type="project" value="TreeGrafter"/>
</dbReference>
<dbReference type="PANTHER" id="PTHR30069:SF29">
    <property type="entry name" value="HEMOGLOBIN AND HEMOGLOBIN-HAPTOGLOBIN-BINDING PROTEIN 1-RELATED"/>
    <property type="match status" value="1"/>
</dbReference>
<sequence length="774" mass="86807">MSIKQYLLLLLFFTSTSTLLAQNKFTLSGTIRDGSSGETLIGATIKISGPTFAGTQTNNYGYFALTQPAGNYTVTISYLGFIPVTKNINLNKDTKLNEELKVGNDLGGIVIRAKNRKNENVKSAQMGLERIDMKALNSIPVLLGEKDILKTIQLLPGVKSGGEGNTGFYVRGGAADQNLIILDEAVVYNSSHLLGFFSTFNADAIKDVSLYKGGMPAQYGGRLSSVLDVKMDDGNNKEFKFQGGIGLIASRLKAEGPIVKDKGSFMVSFRRTYIDLFLQASPDSSINGSTLNFYDINAKANYKINDKNTIYISGYFGKDNIGVKDLFENNWGNVTTTFRLNHIFNDRLFSNTSLIYNNYNYTVRLLNDVTNFKATSLVRDFNFKEDFQYFSNKHTLRFGLNATHHRISPIDITTSQESQVNPLTQEKRYGLETAVYVSDEWAVNEKLNFLYGARLAAFSLLGPGNFGSYDADGNVLSSEKVTSGKFYKNYLNLEPRFSVSYLFNEENSVKASYNRNTQNIHILTNATSSSPTDQYVLSSNNIKPEIADQVAAGYFRNFNENNYEFSGEVYYKWMQNQIDYRDAAELLGNANVESELLYGTGRAYGLELFFKKKFGKLNGWVGYTLSKTERKFAELNNGNYFPARQDRTHDVSFVGIYNLNKRWTFSSSLIYSTGNAVTYPAGKYIVGGQTVYYYTQRNAGRMPYNMRLDLSATLEGKNKGKFQSSWNFGVYNALGRKNPYSIEFINDPNDPGKTVAEQTSLFGMIPSVTWNFKF</sequence>
<comment type="subcellular location">
    <subcellularLocation>
        <location evidence="1">Cell outer membrane</location>
        <topology evidence="1">Multi-pass membrane protein</topology>
    </subcellularLocation>
</comment>
<feature type="chain" id="PRO_5040916098" evidence="11">
    <location>
        <begin position="22"/>
        <end position="774"/>
    </location>
</feature>
<name>A0A9X3DEP5_9SPHI</name>
<evidence type="ECO:0000256" key="4">
    <source>
        <dbReference type="ARBA" id="ARBA00022692"/>
    </source>
</evidence>
<dbReference type="InterPro" id="IPR037066">
    <property type="entry name" value="Plug_dom_sf"/>
</dbReference>